<feature type="domain" description="Thioredoxin" evidence="3">
    <location>
        <begin position="38"/>
        <end position="202"/>
    </location>
</feature>
<evidence type="ECO:0000256" key="2">
    <source>
        <dbReference type="SAM" id="SignalP"/>
    </source>
</evidence>
<dbReference type="SUPFAM" id="SSF52833">
    <property type="entry name" value="Thioredoxin-like"/>
    <property type="match status" value="1"/>
</dbReference>
<protein>
    <recommendedName>
        <fullName evidence="3">Thioredoxin domain-containing protein</fullName>
    </recommendedName>
</protein>
<feature type="chain" id="PRO_5038843580" description="Thioredoxin domain-containing protein" evidence="2">
    <location>
        <begin position="19"/>
        <end position="208"/>
    </location>
</feature>
<dbReference type="InterPro" id="IPR013766">
    <property type="entry name" value="Thioredoxin_domain"/>
</dbReference>
<feature type="region of interest" description="Disordered" evidence="1">
    <location>
        <begin position="22"/>
        <end position="46"/>
    </location>
</feature>
<evidence type="ECO:0000313" key="4">
    <source>
        <dbReference type="EMBL" id="MSA88236.1"/>
    </source>
</evidence>
<dbReference type="RefSeq" id="WP_154237852.1">
    <property type="nucleotide sequence ID" value="NZ_CALJPI010000278.1"/>
</dbReference>
<dbReference type="EMBL" id="WKPI01000002">
    <property type="protein sequence ID" value="MSC31991.1"/>
    <property type="molecule type" value="Genomic_DNA"/>
</dbReference>
<feature type="signal peptide" evidence="2">
    <location>
        <begin position="1"/>
        <end position="18"/>
    </location>
</feature>
<dbReference type="PROSITE" id="PS51352">
    <property type="entry name" value="THIOREDOXIN_2"/>
    <property type="match status" value="1"/>
</dbReference>
<gene>
    <name evidence="5" type="ORF">GKD88_02495</name>
    <name evidence="4" type="ORF">GKE08_02695</name>
</gene>
<sequence length="208" mass="22868">MKKGIILILLAMILGACAAAPQPTPDPADTPTPKIEETLAPTPAPNASVNANPADMNAYEGFNDTLNVFVEISLEDSLSKMEQGESFLIYYGKPNCPWCVEAIPLLNQAAKENGVLVYYVDTSKSENYSEAMFDTLIRRFQGWLLTNEEGEESFYVPDVALILKGQVASNHISTVDTHDPYLGPMTDAEQTQLKEIYAEMIESLKAEN</sequence>
<dbReference type="OrthoDB" id="9792987at2"/>
<proteinExistence type="predicted"/>
<dbReference type="PROSITE" id="PS51257">
    <property type="entry name" value="PROKAR_LIPOPROTEIN"/>
    <property type="match status" value="1"/>
</dbReference>
<dbReference type="AlphaFoldDB" id="A0A6N7S4K1"/>
<reference evidence="6 7" key="1">
    <citation type="journal article" date="2019" name="Nat. Med.">
        <title>A library of human gut bacterial isolates paired with longitudinal multiomics data enables mechanistic microbiome research.</title>
        <authorList>
            <person name="Poyet M."/>
            <person name="Groussin M."/>
            <person name="Gibbons S.M."/>
            <person name="Avila-Pacheco J."/>
            <person name="Jiang X."/>
            <person name="Kearney S.M."/>
            <person name="Perrotta A.R."/>
            <person name="Berdy B."/>
            <person name="Zhao S."/>
            <person name="Lieberman T.D."/>
            <person name="Swanson P.K."/>
            <person name="Smith M."/>
            <person name="Roesemann S."/>
            <person name="Alexander J.E."/>
            <person name="Rich S.A."/>
            <person name="Livny J."/>
            <person name="Vlamakis H."/>
            <person name="Clish C."/>
            <person name="Bullock K."/>
            <person name="Deik A."/>
            <person name="Scott J."/>
            <person name="Pierce K.A."/>
            <person name="Xavier R.J."/>
            <person name="Alm E.J."/>
        </authorList>
    </citation>
    <scope>NUCLEOTIDE SEQUENCE [LARGE SCALE GENOMIC DNA]</scope>
    <source>
        <strain evidence="4 6">BIOML-A4</strain>
        <strain evidence="5 7">BIOML-A5</strain>
    </source>
</reference>
<dbReference type="Proteomes" id="UP000480929">
    <property type="component" value="Unassembled WGS sequence"/>
</dbReference>
<dbReference type="Gene3D" id="3.40.30.10">
    <property type="entry name" value="Glutaredoxin"/>
    <property type="match status" value="1"/>
</dbReference>
<comment type="caution">
    <text evidence="4">The sequence shown here is derived from an EMBL/GenBank/DDBJ whole genome shotgun (WGS) entry which is preliminary data.</text>
</comment>
<evidence type="ECO:0000313" key="6">
    <source>
        <dbReference type="Proteomes" id="UP000433575"/>
    </source>
</evidence>
<keyword evidence="2" id="KW-0732">Signal</keyword>
<evidence type="ECO:0000313" key="5">
    <source>
        <dbReference type="EMBL" id="MSC31991.1"/>
    </source>
</evidence>
<organism evidence="4 6">
    <name type="scientific">Holdemania massiliensis</name>
    <dbReference type="NCBI Taxonomy" id="1468449"/>
    <lineage>
        <taxon>Bacteria</taxon>
        <taxon>Bacillati</taxon>
        <taxon>Bacillota</taxon>
        <taxon>Erysipelotrichia</taxon>
        <taxon>Erysipelotrichales</taxon>
        <taxon>Erysipelotrichaceae</taxon>
        <taxon>Holdemania</taxon>
    </lineage>
</organism>
<accession>A0A6N7S4K1</accession>
<dbReference type="EMBL" id="WKPJ01000002">
    <property type="protein sequence ID" value="MSA88236.1"/>
    <property type="molecule type" value="Genomic_DNA"/>
</dbReference>
<evidence type="ECO:0000256" key="1">
    <source>
        <dbReference type="SAM" id="MobiDB-lite"/>
    </source>
</evidence>
<name>A0A6N7S4K1_9FIRM</name>
<evidence type="ECO:0000259" key="3">
    <source>
        <dbReference type="PROSITE" id="PS51352"/>
    </source>
</evidence>
<keyword evidence="7" id="KW-1185">Reference proteome</keyword>
<dbReference type="Proteomes" id="UP000433575">
    <property type="component" value="Unassembled WGS sequence"/>
</dbReference>
<evidence type="ECO:0000313" key="7">
    <source>
        <dbReference type="Proteomes" id="UP000480929"/>
    </source>
</evidence>
<dbReference type="InterPro" id="IPR036249">
    <property type="entry name" value="Thioredoxin-like_sf"/>
</dbReference>